<proteinExistence type="predicted"/>
<sequence length="167" mass="19281">MFRRNIHAYNSMFAFTSMGANIDQSVNHQPGPYVFKINGHCHHLMGSLLSSDDSAPKFAQLYIYDLANEPISGKHQRVPMRAFYAYLIQEREYGEDTLIKGGRLYQQFLVDAFANIEEDRLDYIRMNQNNLRSDLIIILLKQCLKGFKDRQLEKLSSHLLSLVAHGI</sequence>
<feature type="domain" description="Helitron helicase-like" evidence="1">
    <location>
        <begin position="83"/>
        <end position="154"/>
    </location>
</feature>
<organism evidence="2">
    <name type="scientific">Salix viminalis</name>
    <name type="common">Common osier</name>
    <name type="synonym">Basket willow</name>
    <dbReference type="NCBI Taxonomy" id="40686"/>
    <lineage>
        <taxon>Eukaryota</taxon>
        <taxon>Viridiplantae</taxon>
        <taxon>Streptophyta</taxon>
        <taxon>Embryophyta</taxon>
        <taxon>Tracheophyta</taxon>
        <taxon>Spermatophyta</taxon>
        <taxon>Magnoliopsida</taxon>
        <taxon>eudicotyledons</taxon>
        <taxon>Gunneridae</taxon>
        <taxon>Pentapetalae</taxon>
        <taxon>rosids</taxon>
        <taxon>fabids</taxon>
        <taxon>Malpighiales</taxon>
        <taxon>Salicaceae</taxon>
        <taxon>Saliceae</taxon>
        <taxon>Salix</taxon>
    </lineage>
</organism>
<reference evidence="2" key="1">
    <citation type="submission" date="2019-03" db="EMBL/GenBank/DDBJ databases">
        <authorList>
            <person name="Mank J."/>
            <person name="Almeida P."/>
        </authorList>
    </citation>
    <scope>NUCLEOTIDE SEQUENCE</scope>
    <source>
        <strain evidence="2">78183</strain>
    </source>
</reference>
<dbReference type="Pfam" id="PF14214">
    <property type="entry name" value="Helitron_like_N"/>
    <property type="match status" value="1"/>
</dbReference>
<accession>A0A6N2LZD0</accession>
<dbReference type="InterPro" id="IPR025476">
    <property type="entry name" value="Helitron_helicase-like"/>
</dbReference>
<name>A0A6N2LZD0_SALVM</name>
<protein>
    <recommendedName>
        <fullName evidence="1">Helitron helicase-like domain-containing protein</fullName>
    </recommendedName>
</protein>
<dbReference type="EMBL" id="CAADRP010001626">
    <property type="protein sequence ID" value="VFU45606.1"/>
    <property type="molecule type" value="Genomic_DNA"/>
</dbReference>
<dbReference type="AlphaFoldDB" id="A0A6N2LZD0"/>
<dbReference type="PANTHER" id="PTHR45786:SF74">
    <property type="entry name" value="ATP-DEPENDENT DNA HELICASE"/>
    <property type="match status" value="1"/>
</dbReference>
<evidence type="ECO:0000313" key="2">
    <source>
        <dbReference type="EMBL" id="VFU45606.1"/>
    </source>
</evidence>
<dbReference type="PANTHER" id="PTHR45786">
    <property type="entry name" value="DNA BINDING PROTEIN-LIKE"/>
    <property type="match status" value="1"/>
</dbReference>
<evidence type="ECO:0000259" key="1">
    <source>
        <dbReference type="Pfam" id="PF14214"/>
    </source>
</evidence>
<gene>
    <name evidence="2" type="ORF">SVIM_LOCUS286109</name>
</gene>